<keyword evidence="3" id="KW-1185">Reference proteome</keyword>
<dbReference type="PANTHER" id="PTHR34301">
    <property type="entry name" value="DNA-BINDING PROTEIN-RELATED"/>
    <property type="match status" value="1"/>
</dbReference>
<dbReference type="EMBL" id="JAHCMY010000002">
    <property type="protein sequence ID" value="MBS9523514.1"/>
    <property type="molecule type" value="Genomic_DNA"/>
</dbReference>
<dbReference type="Gene3D" id="3.40.50.300">
    <property type="entry name" value="P-loop containing nucleotide triphosphate hydrolases"/>
    <property type="match status" value="1"/>
</dbReference>
<dbReference type="RefSeq" id="WP_213944403.1">
    <property type="nucleotide sequence ID" value="NZ_JAHCMY010000002.1"/>
</dbReference>
<reference evidence="2 3" key="1">
    <citation type="submission" date="2021-05" db="EMBL/GenBank/DDBJ databases">
        <authorList>
            <person name="Zhang Z.D."/>
            <person name="Osman G."/>
        </authorList>
    </citation>
    <scope>NUCLEOTIDE SEQUENCE [LARGE SCALE GENOMIC DNA]</scope>
    <source>
        <strain evidence="2 3">KCTC 32217</strain>
    </source>
</reference>
<keyword evidence="2" id="KW-0067">ATP-binding</keyword>
<comment type="caution">
    <text evidence="2">The sequence shown here is derived from an EMBL/GenBank/DDBJ whole genome shotgun (WGS) entry which is preliminary data.</text>
</comment>
<feature type="domain" description="ATPase" evidence="1">
    <location>
        <begin position="20"/>
        <end position="262"/>
    </location>
</feature>
<dbReference type="GO" id="GO:0005524">
    <property type="term" value="F:ATP binding"/>
    <property type="evidence" value="ECO:0007669"/>
    <property type="project" value="UniProtKB-KW"/>
</dbReference>
<keyword evidence="2" id="KW-0547">Nucleotide-binding</keyword>
<dbReference type="Pfam" id="PF01637">
    <property type="entry name" value="ATPase_2"/>
    <property type="match status" value="1"/>
</dbReference>
<dbReference type="SUPFAM" id="SSF52540">
    <property type="entry name" value="P-loop containing nucleoside triphosphate hydrolases"/>
    <property type="match status" value="1"/>
</dbReference>
<proteinExistence type="predicted"/>
<dbReference type="PANTHER" id="PTHR34301:SF8">
    <property type="entry name" value="ATPASE DOMAIN-CONTAINING PROTEIN"/>
    <property type="match status" value="1"/>
</dbReference>
<sequence>MSKKPFNPFPLLSYRGKKYFCDREGELSTMLDHLQNDRNIVLYSWRRMGKSALIYRLFDELESGNFECLYVDFLATRSVEDAINTLTQALYEKYGKTKTGISATIQRLFSILGVTVGFNALTGVPEINFKVNSTAVSEHSLSALGQFLSERKKRVVVAIDEFQQVSNYENGHAEAVFRTWVQQFPDIRFIFSGSHRKMMVSMFAEKNRPFYHSAQLLALDPIPFEKYAPFIQGHFEARSKEISLEQIETIYQWARGQTYTIQLICNFLFSHCVKVSDGDIILVLDEILNQHQEMFGSMAKMLTKTQWRLFKAIAKEEPLHSPQSKDFLLKYGLGAASTVGTALKALERLELVVEEDEGGYIVHEVLLSRWMARLV</sequence>
<dbReference type="Proteomes" id="UP001319104">
    <property type="component" value="Unassembled WGS sequence"/>
</dbReference>
<gene>
    <name evidence="2" type="ORF">KI659_05715</name>
</gene>
<name>A0AAP2CH55_9BACT</name>
<accession>A0AAP2CH55</accession>
<dbReference type="InterPro" id="IPR027417">
    <property type="entry name" value="P-loop_NTPase"/>
</dbReference>
<evidence type="ECO:0000313" key="3">
    <source>
        <dbReference type="Proteomes" id="UP001319104"/>
    </source>
</evidence>
<evidence type="ECO:0000259" key="1">
    <source>
        <dbReference type="Pfam" id="PF01637"/>
    </source>
</evidence>
<dbReference type="InterPro" id="IPR011579">
    <property type="entry name" value="ATPase_dom"/>
</dbReference>
<protein>
    <submittedName>
        <fullName evidence="2">ATP-binding protein</fullName>
    </submittedName>
</protein>
<evidence type="ECO:0000313" key="2">
    <source>
        <dbReference type="EMBL" id="MBS9523514.1"/>
    </source>
</evidence>
<dbReference type="AlphaFoldDB" id="A0AAP2CH55"/>
<organism evidence="2 3">
    <name type="scientific">Litoribacter ruber</name>
    <dbReference type="NCBI Taxonomy" id="702568"/>
    <lineage>
        <taxon>Bacteria</taxon>
        <taxon>Pseudomonadati</taxon>
        <taxon>Bacteroidota</taxon>
        <taxon>Cytophagia</taxon>
        <taxon>Cytophagales</taxon>
        <taxon>Cyclobacteriaceae</taxon>
        <taxon>Litoribacter</taxon>
    </lineage>
</organism>